<name>A0A8S5PF06_9CAUD</name>
<dbReference type="EMBL" id="BK015406">
    <property type="protein sequence ID" value="DAE05248.1"/>
    <property type="molecule type" value="Genomic_DNA"/>
</dbReference>
<reference evidence="1" key="1">
    <citation type="journal article" date="2021" name="Proc. Natl. Acad. Sci. U.S.A.">
        <title>A Catalog of Tens of Thousands of Viruses from Human Metagenomes Reveals Hidden Associations with Chronic Diseases.</title>
        <authorList>
            <person name="Tisza M.J."/>
            <person name="Buck C.B."/>
        </authorList>
    </citation>
    <scope>NUCLEOTIDE SEQUENCE</scope>
    <source>
        <strain evidence="1">CtPui28</strain>
    </source>
</reference>
<proteinExistence type="predicted"/>
<evidence type="ECO:0000313" key="1">
    <source>
        <dbReference type="EMBL" id="DAE05248.1"/>
    </source>
</evidence>
<protein>
    <submittedName>
        <fullName evidence="1">Uncharacterized protein</fullName>
    </submittedName>
</protein>
<accession>A0A8S5PF06</accession>
<organism evidence="1">
    <name type="scientific">Siphoviridae sp. ctPui28</name>
    <dbReference type="NCBI Taxonomy" id="2825488"/>
    <lineage>
        <taxon>Viruses</taxon>
        <taxon>Duplodnaviria</taxon>
        <taxon>Heunggongvirae</taxon>
        <taxon>Uroviricota</taxon>
        <taxon>Caudoviricetes</taxon>
    </lineage>
</organism>
<sequence>MLAPTEEHKIKAKPVPGHTGAGFVRSGAAGAAGADACRRGGGVKGGAVYGALCHADEVEQLIFRVGGGVQLGDCAAVDAVGDRHDAALCKAGQRFFQRLRVAGIALFGERRRELGGGAGLIPEQEGKSKLLPTEMVREQTAAEPDTFYALHGGTLLFLVVSSS</sequence>